<keyword evidence="4" id="KW-0804">Transcription</keyword>
<organism evidence="8 9">
    <name type="scientific">Diaporthe australafricana</name>
    <dbReference type="NCBI Taxonomy" id="127596"/>
    <lineage>
        <taxon>Eukaryota</taxon>
        <taxon>Fungi</taxon>
        <taxon>Dikarya</taxon>
        <taxon>Ascomycota</taxon>
        <taxon>Pezizomycotina</taxon>
        <taxon>Sordariomycetes</taxon>
        <taxon>Sordariomycetidae</taxon>
        <taxon>Diaporthales</taxon>
        <taxon>Diaporthaceae</taxon>
        <taxon>Diaporthe</taxon>
    </lineage>
</organism>
<comment type="caution">
    <text evidence="8">The sequence shown here is derived from an EMBL/GenBank/DDBJ whole genome shotgun (WGS) entry which is preliminary data.</text>
</comment>
<keyword evidence="3" id="KW-0805">Transcription regulation</keyword>
<feature type="compositionally biased region" description="Basic and acidic residues" evidence="6">
    <location>
        <begin position="21"/>
        <end position="32"/>
    </location>
</feature>
<evidence type="ECO:0000256" key="6">
    <source>
        <dbReference type="SAM" id="MobiDB-lite"/>
    </source>
</evidence>
<feature type="domain" description="Xylanolytic transcriptional activator regulatory" evidence="7">
    <location>
        <begin position="110"/>
        <end position="363"/>
    </location>
</feature>
<protein>
    <recommendedName>
        <fullName evidence="7">Xylanolytic transcriptional activator regulatory domain-containing protein</fullName>
    </recommendedName>
</protein>
<evidence type="ECO:0000256" key="4">
    <source>
        <dbReference type="ARBA" id="ARBA00023163"/>
    </source>
</evidence>
<comment type="subcellular location">
    <subcellularLocation>
        <location evidence="1">Nucleus</location>
    </subcellularLocation>
</comment>
<proteinExistence type="predicted"/>
<sequence length="557" mass="63067">MLPCHPRLANPRAPPPAAGDVQERLKRVEVHLEQSSPVPFRTSGSTAASPSDESGHFAPVDSPAPSGETEQDQPPAYGGAEATCSNAPMEWQTTPAMSDELLFAVANRCLKSWFQIYHRWFPIIHECSLHEVSSSTSPRYELVWKALTAVVVLDQVNAPFWEQNMAEQLREQVMQRGLDTSSLQSIQALLVLSNYYYTQGCMTKFWNILAICKKMSLHPCLHEFAATMSCTRTSRTRVANRREPHSVVEREEAIRAFWMIDMLDNMSTLGLPSYSPFLNKPPTAILPCLDSAWTLREPILEHSVPSSRQYSSGFSLCIILATEELCAVRQFLEKPCELTRHEQRLEWQSEAQRLDERLTNWREEFVAAVFRLINVEKEQLPRGEMEPLITLTNCILNSAIIVLFQQMAPFPKDIEGDSEPWAFATTRCVYACENLAAKVRRIGVDQLATQSPQLITPIFEAARFYVAYSKALDADVPANLHTLAFTLHTFGKRWPLAHQYETIIRAAVAEHRSPISQCAVPVEFYDFRYPTLGITHLLQEAAESLNRREMVLETSPK</sequence>
<feature type="region of interest" description="Disordered" evidence="6">
    <location>
        <begin position="1"/>
        <end position="83"/>
    </location>
</feature>
<dbReference type="InterPro" id="IPR050815">
    <property type="entry name" value="TF_fung"/>
</dbReference>
<evidence type="ECO:0000256" key="2">
    <source>
        <dbReference type="ARBA" id="ARBA00022723"/>
    </source>
</evidence>
<dbReference type="PANTHER" id="PTHR47338:SF20">
    <property type="entry name" value="ZN(II)2CYS6 TRANSCRIPTION FACTOR (EUROFUNG)"/>
    <property type="match status" value="1"/>
</dbReference>
<evidence type="ECO:0000256" key="1">
    <source>
        <dbReference type="ARBA" id="ARBA00004123"/>
    </source>
</evidence>
<dbReference type="Proteomes" id="UP001583177">
    <property type="component" value="Unassembled WGS sequence"/>
</dbReference>
<gene>
    <name evidence="8" type="ORF">Daus18300_012003</name>
</gene>
<accession>A0ABR3W4V8</accession>
<evidence type="ECO:0000259" key="7">
    <source>
        <dbReference type="Pfam" id="PF04082"/>
    </source>
</evidence>
<keyword evidence="5" id="KW-0539">Nucleus</keyword>
<keyword evidence="2" id="KW-0479">Metal-binding</keyword>
<dbReference type="Pfam" id="PF04082">
    <property type="entry name" value="Fungal_trans"/>
    <property type="match status" value="1"/>
</dbReference>
<dbReference type="CDD" id="cd12148">
    <property type="entry name" value="fungal_TF_MHR"/>
    <property type="match status" value="1"/>
</dbReference>
<feature type="compositionally biased region" description="Low complexity" evidence="6">
    <location>
        <begin position="1"/>
        <end position="11"/>
    </location>
</feature>
<reference evidence="8 9" key="1">
    <citation type="journal article" date="2024" name="IMA Fungus">
        <title>IMA Genome - F19 : A genome assembly and annotation guide to empower mycologists, including annotated draft genome sequences of Ceratocystis pirilliformis, Diaporthe australafricana, Fusarium ophioides, Paecilomyces lecythidis, and Sporothrix stenoceras.</title>
        <authorList>
            <person name="Aylward J."/>
            <person name="Wilson A.M."/>
            <person name="Visagie C.M."/>
            <person name="Spraker J."/>
            <person name="Barnes I."/>
            <person name="Buitendag C."/>
            <person name="Ceriani C."/>
            <person name="Del Mar Angel L."/>
            <person name="du Plessis D."/>
            <person name="Fuchs T."/>
            <person name="Gasser K."/>
            <person name="Kramer D."/>
            <person name="Li W."/>
            <person name="Munsamy K."/>
            <person name="Piso A."/>
            <person name="Price J.L."/>
            <person name="Sonnekus B."/>
            <person name="Thomas C."/>
            <person name="van der Nest A."/>
            <person name="van Dijk A."/>
            <person name="van Heerden A."/>
            <person name="van Vuuren N."/>
            <person name="Yilmaz N."/>
            <person name="Duong T.A."/>
            <person name="van der Merwe N.A."/>
            <person name="Wingfield M.J."/>
            <person name="Wingfield B.D."/>
        </authorList>
    </citation>
    <scope>NUCLEOTIDE SEQUENCE [LARGE SCALE GENOMIC DNA]</scope>
    <source>
        <strain evidence="8 9">CMW 18300</strain>
    </source>
</reference>
<feature type="compositionally biased region" description="Polar residues" evidence="6">
    <location>
        <begin position="33"/>
        <end position="52"/>
    </location>
</feature>
<keyword evidence="9" id="KW-1185">Reference proteome</keyword>
<evidence type="ECO:0000256" key="3">
    <source>
        <dbReference type="ARBA" id="ARBA00023015"/>
    </source>
</evidence>
<evidence type="ECO:0000313" key="9">
    <source>
        <dbReference type="Proteomes" id="UP001583177"/>
    </source>
</evidence>
<dbReference type="EMBL" id="JAWRVE010000155">
    <property type="protein sequence ID" value="KAL1852840.1"/>
    <property type="molecule type" value="Genomic_DNA"/>
</dbReference>
<dbReference type="InterPro" id="IPR007219">
    <property type="entry name" value="XnlR_reg_dom"/>
</dbReference>
<name>A0ABR3W4V8_9PEZI</name>
<evidence type="ECO:0000256" key="5">
    <source>
        <dbReference type="ARBA" id="ARBA00023242"/>
    </source>
</evidence>
<dbReference type="PANTHER" id="PTHR47338">
    <property type="entry name" value="ZN(II)2CYS6 TRANSCRIPTION FACTOR (EUROFUNG)-RELATED"/>
    <property type="match status" value="1"/>
</dbReference>
<evidence type="ECO:0000313" key="8">
    <source>
        <dbReference type="EMBL" id="KAL1852840.1"/>
    </source>
</evidence>